<gene>
    <name evidence="1" type="ORF">BaRGS_00013786</name>
</gene>
<organism evidence="1 2">
    <name type="scientific">Batillaria attramentaria</name>
    <dbReference type="NCBI Taxonomy" id="370345"/>
    <lineage>
        <taxon>Eukaryota</taxon>
        <taxon>Metazoa</taxon>
        <taxon>Spiralia</taxon>
        <taxon>Lophotrochozoa</taxon>
        <taxon>Mollusca</taxon>
        <taxon>Gastropoda</taxon>
        <taxon>Caenogastropoda</taxon>
        <taxon>Sorbeoconcha</taxon>
        <taxon>Cerithioidea</taxon>
        <taxon>Batillariidae</taxon>
        <taxon>Batillaria</taxon>
    </lineage>
</organism>
<dbReference type="EMBL" id="JACVVK020000079">
    <property type="protein sequence ID" value="KAK7494907.1"/>
    <property type="molecule type" value="Genomic_DNA"/>
</dbReference>
<name>A0ABD0L6X5_9CAEN</name>
<proteinExistence type="predicted"/>
<comment type="caution">
    <text evidence="1">The sequence shown here is derived from an EMBL/GenBank/DDBJ whole genome shotgun (WGS) entry which is preliminary data.</text>
</comment>
<dbReference type="AlphaFoldDB" id="A0ABD0L6X5"/>
<evidence type="ECO:0000313" key="2">
    <source>
        <dbReference type="Proteomes" id="UP001519460"/>
    </source>
</evidence>
<dbReference type="Proteomes" id="UP001519460">
    <property type="component" value="Unassembled WGS sequence"/>
</dbReference>
<sequence length="244" mass="27229">KFIFASSISCLSWDKGVSMCPPPPPPPPLEIYDAAKALMLTERRKPLCGDVSRKKRNLLVQGKLNLCRRACGTSSKTTSLSSLLVSGKSSRAPSRLACAPTPRPHQTPQLWDVSVITVFSLGAQQNYVNCNEPRRLHHSSFTKSVIEKEIKFGTLWQKPVGFPGFDAKSARRFSKVCTKNADLGTDKTRVPDDHRHRRIQDLVSETQAIRSQENLNAFHYLTFLRDSPQPSGNNLDARLTPSFL</sequence>
<keyword evidence="2" id="KW-1185">Reference proteome</keyword>
<reference evidence="1 2" key="1">
    <citation type="journal article" date="2023" name="Sci. Data">
        <title>Genome assembly of the Korean intertidal mud-creeper Batillaria attramentaria.</title>
        <authorList>
            <person name="Patra A.K."/>
            <person name="Ho P.T."/>
            <person name="Jun S."/>
            <person name="Lee S.J."/>
            <person name="Kim Y."/>
            <person name="Won Y.J."/>
        </authorList>
    </citation>
    <scope>NUCLEOTIDE SEQUENCE [LARGE SCALE GENOMIC DNA]</scope>
    <source>
        <strain evidence="1">Wonlab-2016</strain>
    </source>
</reference>
<protein>
    <submittedName>
        <fullName evidence="1">Uncharacterized protein</fullName>
    </submittedName>
</protein>
<accession>A0ABD0L6X5</accession>
<feature type="non-terminal residue" evidence="1">
    <location>
        <position position="1"/>
    </location>
</feature>
<evidence type="ECO:0000313" key="1">
    <source>
        <dbReference type="EMBL" id="KAK7494907.1"/>
    </source>
</evidence>